<proteinExistence type="predicted"/>
<protein>
    <submittedName>
        <fullName evidence="2">Uncharacterized protein</fullName>
    </submittedName>
</protein>
<dbReference type="EMBL" id="CADCXV010000795">
    <property type="protein sequence ID" value="CAB0035635.1"/>
    <property type="molecule type" value="Genomic_DNA"/>
</dbReference>
<keyword evidence="3" id="KW-1185">Reference proteome</keyword>
<dbReference type="AlphaFoldDB" id="A0A6H5IDY7"/>
<sequence>MDSERAIRAIAYIRYKYRKGLEGPSIIASRAARARGSSVSERERGRGAAATFGGAMGARGAQSKEGGQ</sequence>
<gene>
    <name evidence="2" type="ORF">TBRA_LOCUS7523</name>
</gene>
<organism evidence="2 3">
    <name type="scientific">Trichogramma brassicae</name>
    <dbReference type="NCBI Taxonomy" id="86971"/>
    <lineage>
        <taxon>Eukaryota</taxon>
        <taxon>Metazoa</taxon>
        <taxon>Ecdysozoa</taxon>
        <taxon>Arthropoda</taxon>
        <taxon>Hexapoda</taxon>
        <taxon>Insecta</taxon>
        <taxon>Pterygota</taxon>
        <taxon>Neoptera</taxon>
        <taxon>Endopterygota</taxon>
        <taxon>Hymenoptera</taxon>
        <taxon>Apocrita</taxon>
        <taxon>Proctotrupomorpha</taxon>
        <taxon>Chalcidoidea</taxon>
        <taxon>Trichogrammatidae</taxon>
        <taxon>Trichogramma</taxon>
    </lineage>
</organism>
<name>A0A6H5IDY7_9HYME</name>
<feature type="compositionally biased region" description="Low complexity" evidence="1">
    <location>
        <begin position="47"/>
        <end position="61"/>
    </location>
</feature>
<evidence type="ECO:0000313" key="3">
    <source>
        <dbReference type="Proteomes" id="UP000479190"/>
    </source>
</evidence>
<evidence type="ECO:0000256" key="1">
    <source>
        <dbReference type="SAM" id="MobiDB-lite"/>
    </source>
</evidence>
<evidence type="ECO:0000313" key="2">
    <source>
        <dbReference type="EMBL" id="CAB0035635.1"/>
    </source>
</evidence>
<reference evidence="2 3" key="1">
    <citation type="submission" date="2020-02" db="EMBL/GenBank/DDBJ databases">
        <authorList>
            <person name="Ferguson B K."/>
        </authorList>
    </citation>
    <scope>NUCLEOTIDE SEQUENCE [LARGE SCALE GENOMIC DNA]</scope>
</reference>
<dbReference type="Proteomes" id="UP000479190">
    <property type="component" value="Unassembled WGS sequence"/>
</dbReference>
<accession>A0A6H5IDY7</accession>
<feature type="region of interest" description="Disordered" evidence="1">
    <location>
        <begin position="31"/>
        <end position="68"/>
    </location>
</feature>